<evidence type="ECO:0000313" key="2">
    <source>
        <dbReference type="Proteomes" id="UP000005697"/>
    </source>
</evidence>
<organism evidence="1 2">
    <name type="scientific">Prevotella multiformis DSM 16608</name>
    <dbReference type="NCBI Taxonomy" id="888743"/>
    <lineage>
        <taxon>Bacteria</taxon>
        <taxon>Pseudomonadati</taxon>
        <taxon>Bacteroidota</taxon>
        <taxon>Bacteroidia</taxon>
        <taxon>Bacteroidales</taxon>
        <taxon>Prevotellaceae</taxon>
        <taxon>Prevotella</taxon>
    </lineage>
</organism>
<accession>F0F911</accession>
<dbReference type="STRING" id="888743.HMPREF9141_2078"/>
<protein>
    <submittedName>
        <fullName evidence="1">Uncharacterized protein</fullName>
    </submittedName>
</protein>
<keyword evidence="2" id="KW-1185">Reference proteome</keyword>
<gene>
    <name evidence="1" type="ORF">HMPREF9141_2078</name>
</gene>
<dbReference type="Proteomes" id="UP000005697">
    <property type="component" value="Unassembled WGS sequence"/>
</dbReference>
<name>F0F911_9BACT</name>
<proteinExistence type="predicted"/>
<comment type="caution">
    <text evidence="1">The sequence shown here is derived from an EMBL/GenBank/DDBJ whole genome shotgun (WGS) entry which is preliminary data.</text>
</comment>
<dbReference type="AlphaFoldDB" id="F0F911"/>
<dbReference type="HOGENOM" id="CLU_3171652_0_0_10"/>
<evidence type="ECO:0000313" key="1">
    <source>
        <dbReference type="EMBL" id="EGC19538.1"/>
    </source>
</evidence>
<sequence>MRACSQIAERSLPYAKVIRIVDYKKLYRLFQPPQEILRYGSWNFRIK</sequence>
<dbReference type="EMBL" id="AEWX01000027">
    <property type="protein sequence ID" value="EGC19538.1"/>
    <property type="molecule type" value="Genomic_DNA"/>
</dbReference>
<reference evidence="1 2" key="1">
    <citation type="submission" date="2011-01" db="EMBL/GenBank/DDBJ databases">
        <authorList>
            <person name="Muzny D."/>
            <person name="Qin X."/>
            <person name="Deng J."/>
            <person name="Jiang H."/>
            <person name="Liu Y."/>
            <person name="Qu J."/>
            <person name="Song X.-Z."/>
            <person name="Zhang L."/>
            <person name="Thornton R."/>
            <person name="Coyle M."/>
            <person name="Francisco L."/>
            <person name="Jackson L."/>
            <person name="Javaid M."/>
            <person name="Korchina V."/>
            <person name="Kovar C."/>
            <person name="Mata R."/>
            <person name="Mathew T."/>
            <person name="Ngo R."/>
            <person name="Nguyen L."/>
            <person name="Nguyen N."/>
            <person name="Okwuonu G."/>
            <person name="Ongeri F."/>
            <person name="Pham C."/>
            <person name="Simmons D."/>
            <person name="Wilczek-Boney K."/>
            <person name="Hale W."/>
            <person name="Jakkamsetti A."/>
            <person name="Pham P."/>
            <person name="Ruth R."/>
            <person name="San Lucas F."/>
            <person name="Warren J."/>
            <person name="Zhang J."/>
            <person name="Zhao Z."/>
            <person name="Zhou C."/>
            <person name="Zhu D."/>
            <person name="Lee S."/>
            <person name="Bess C."/>
            <person name="Blankenburg K."/>
            <person name="Forbes L."/>
            <person name="Fu Q."/>
            <person name="Gubbala S."/>
            <person name="Hirani K."/>
            <person name="Jayaseelan J.C."/>
            <person name="Lara F."/>
            <person name="Munidasa M."/>
            <person name="Palculict T."/>
            <person name="Patil S."/>
            <person name="Pu L.-L."/>
            <person name="Saada N."/>
            <person name="Tang L."/>
            <person name="Weissenberger G."/>
            <person name="Zhu Y."/>
            <person name="Hemphill L."/>
            <person name="Shang Y."/>
            <person name="Youmans B."/>
            <person name="Ayvaz T."/>
            <person name="Ross M."/>
            <person name="Santibanez J."/>
            <person name="Aqrawi P."/>
            <person name="Gross S."/>
            <person name="Joshi V."/>
            <person name="Fowler G."/>
            <person name="Nazareth L."/>
            <person name="Reid J."/>
            <person name="Worley K."/>
            <person name="Petrosino J."/>
            <person name="Highlander S."/>
            <person name="Gibbs R."/>
        </authorList>
    </citation>
    <scope>NUCLEOTIDE SEQUENCE [LARGE SCALE GENOMIC DNA]</scope>
    <source>
        <strain evidence="1 2">DSM 16608</strain>
    </source>
</reference>